<organism evidence="1 2">
    <name type="scientific">Bradymonas sediminis</name>
    <dbReference type="NCBI Taxonomy" id="1548548"/>
    <lineage>
        <taxon>Bacteria</taxon>
        <taxon>Deltaproteobacteria</taxon>
        <taxon>Bradymonadales</taxon>
        <taxon>Bradymonadaceae</taxon>
        <taxon>Bradymonas</taxon>
    </lineage>
</organism>
<evidence type="ECO:0000313" key="2">
    <source>
        <dbReference type="Proteomes" id="UP000249799"/>
    </source>
</evidence>
<dbReference type="Proteomes" id="UP000249799">
    <property type="component" value="Chromosome"/>
</dbReference>
<sequence length="353" mass="38137">MMKLFPAPQKPARVALTQPNRLGKRLLLGMLCASFLVLSPTLSGPLDPGAAHALGRGNDGVEKVIRLRILRPKGDKPASEAAQETELDRFEAEKAAEMTQLTARRIRTRLKAAGIKDFSVTSAQSRSILVRVRGNTSRQVVAGIVVPRGRMELRPIEPAGTRWVRALADLPVGVELRQKQGSFDANQAYLWSADAEKLHSVLRFLENNPSRNIISAGSGLKFTVFPDTGGGWRTLTLSAPIATHDDVASASIRQGKTGESYVQLLFENDLSDALLPNGALTDDAALWAVLLDGEVVSVLGSRAHHLGSSLNITAPEQLGTRDARQAWAQQVAGRLAAYIPVPLIEDRTSTPKK</sequence>
<dbReference type="EMBL" id="CP030032">
    <property type="protein sequence ID" value="AWV91200.1"/>
    <property type="molecule type" value="Genomic_DNA"/>
</dbReference>
<accession>A0A2Z4FQJ9</accession>
<proteinExistence type="predicted"/>
<gene>
    <name evidence="1" type="ORF">DN745_18455</name>
</gene>
<keyword evidence="2" id="KW-1185">Reference proteome</keyword>
<dbReference type="OrthoDB" id="5500798at2"/>
<protein>
    <submittedName>
        <fullName evidence="1">Uncharacterized protein</fullName>
    </submittedName>
</protein>
<evidence type="ECO:0000313" key="1">
    <source>
        <dbReference type="EMBL" id="AWV91200.1"/>
    </source>
</evidence>
<name>A0A2Z4FQJ9_9DELT</name>
<reference evidence="1 2" key="1">
    <citation type="submission" date="2018-06" db="EMBL/GenBank/DDBJ databases">
        <title>Lujinxingia sediminis gen. nov. sp. nov., a new facultative anaerobic member of the class Deltaproteobacteria, and proposal of Lujinxingaceae fam. nov.</title>
        <authorList>
            <person name="Guo L.-Y."/>
            <person name="Li C.-M."/>
            <person name="Wang S."/>
            <person name="Du Z.-J."/>
        </authorList>
    </citation>
    <scope>NUCLEOTIDE SEQUENCE [LARGE SCALE GENOMIC DNA]</scope>
    <source>
        <strain evidence="1 2">FA350</strain>
    </source>
</reference>
<dbReference type="AlphaFoldDB" id="A0A2Z4FQJ9"/>
<dbReference type="KEGG" id="bsed:DN745_18455"/>